<evidence type="ECO:0000256" key="4">
    <source>
        <dbReference type="ARBA" id="ARBA00019232"/>
    </source>
</evidence>
<evidence type="ECO:0000256" key="5">
    <source>
        <dbReference type="ARBA" id="ARBA00022801"/>
    </source>
</evidence>
<dbReference type="InterPro" id="IPR019758">
    <property type="entry name" value="Pept_S26A_signal_pept_1_CS"/>
</dbReference>
<dbReference type="NCBIfam" id="TIGR02227">
    <property type="entry name" value="sigpep_I_bact"/>
    <property type="match status" value="1"/>
</dbReference>
<feature type="region of interest" description="Disordered" evidence="7">
    <location>
        <begin position="1"/>
        <end position="25"/>
    </location>
</feature>
<dbReference type="EC" id="3.4.21.89" evidence="3 6"/>
<dbReference type="EMBL" id="JBHSPH010000005">
    <property type="protein sequence ID" value="MFC5863529.1"/>
    <property type="molecule type" value="Genomic_DNA"/>
</dbReference>
<comment type="catalytic activity">
    <reaction evidence="1 6">
        <text>Cleavage of hydrophobic, N-terminal signal or leader sequences from secreted and periplasmic proteins.</text>
        <dbReference type="EC" id="3.4.21.89"/>
    </reaction>
</comment>
<gene>
    <name evidence="9" type="primary">lepB</name>
    <name evidence="9" type="ORF">ACFPT7_14580</name>
</gene>
<sequence>MGKNNMQPAIVAPANPDAQGGDADKETPFEAVASICLVLVVGLFILTFIGQNYMIPSGSMENTLLVGDHLLVDQITLSPPASWMPLIRYREPRRGDIVVFRKPVYQSGIDATDADGTPKYTPLVKRLIGVPGDHIHLRNGIVIVNGVAQPVGFAQPTTTDNFNEFLDDFPAVPPSEATGAAESWAVSFSNYVHDGDLVVPPGMYFMMGDNRHNSLDSRFWGFVPRENIIGRPLFNYWSFETPDDQGEKKGIGNSLAWMGHVALHFFTGTRWSRTFHMVR</sequence>
<evidence type="ECO:0000256" key="6">
    <source>
        <dbReference type="RuleBase" id="RU362042"/>
    </source>
</evidence>
<dbReference type="Proteomes" id="UP001596091">
    <property type="component" value="Unassembled WGS sequence"/>
</dbReference>
<dbReference type="InterPro" id="IPR036286">
    <property type="entry name" value="LexA/Signal_pep-like_sf"/>
</dbReference>
<feature type="transmembrane region" description="Helical" evidence="6">
    <location>
        <begin position="31"/>
        <end position="50"/>
    </location>
</feature>
<dbReference type="PROSITE" id="PS00761">
    <property type="entry name" value="SPASE_I_3"/>
    <property type="match status" value="1"/>
</dbReference>
<dbReference type="SUPFAM" id="SSF51306">
    <property type="entry name" value="LexA/Signal peptidase"/>
    <property type="match status" value="1"/>
</dbReference>
<organism evidence="9 10">
    <name type="scientific">Acidicapsa dinghuensis</name>
    <dbReference type="NCBI Taxonomy" id="2218256"/>
    <lineage>
        <taxon>Bacteria</taxon>
        <taxon>Pseudomonadati</taxon>
        <taxon>Acidobacteriota</taxon>
        <taxon>Terriglobia</taxon>
        <taxon>Terriglobales</taxon>
        <taxon>Acidobacteriaceae</taxon>
        <taxon>Acidicapsa</taxon>
    </lineage>
</organism>
<keyword evidence="6" id="KW-0645">Protease</keyword>
<dbReference type="Pfam" id="PF10502">
    <property type="entry name" value="Peptidase_S26"/>
    <property type="match status" value="1"/>
</dbReference>
<evidence type="ECO:0000256" key="3">
    <source>
        <dbReference type="ARBA" id="ARBA00013208"/>
    </source>
</evidence>
<dbReference type="PRINTS" id="PR00727">
    <property type="entry name" value="LEADERPTASE"/>
</dbReference>
<evidence type="ECO:0000259" key="8">
    <source>
        <dbReference type="Pfam" id="PF10502"/>
    </source>
</evidence>
<dbReference type="InterPro" id="IPR019533">
    <property type="entry name" value="Peptidase_S26"/>
</dbReference>
<dbReference type="InterPro" id="IPR019757">
    <property type="entry name" value="Pept_S26A_signal_pept_1_Lys-AS"/>
</dbReference>
<reference evidence="10" key="1">
    <citation type="journal article" date="2019" name="Int. J. Syst. Evol. Microbiol.">
        <title>The Global Catalogue of Microorganisms (GCM) 10K type strain sequencing project: providing services to taxonomists for standard genome sequencing and annotation.</title>
        <authorList>
            <consortium name="The Broad Institute Genomics Platform"/>
            <consortium name="The Broad Institute Genome Sequencing Center for Infectious Disease"/>
            <person name="Wu L."/>
            <person name="Ma J."/>
        </authorList>
    </citation>
    <scope>NUCLEOTIDE SEQUENCE [LARGE SCALE GENOMIC DNA]</scope>
    <source>
        <strain evidence="10">JCM 4087</strain>
    </source>
</reference>
<dbReference type="Gene3D" id="2.10.109.10">
    <property type="entry name" value="Umud Fragment, subunit A"/>
    <property type="match status" value="1"/>
</dbReference>
<protein>
    <recommendedName>
        <fullName evidence="4 6">Signal peptidase I</fullName>
        <ecNumber evidence="3 6">3.4.21.89</ecNumber>
    </recommendedName>
</protein>
<dbReference type="PANTHER" id="PTHR43390">
    <property type="entry name" value="SIGNAL PEPTIDASE I"/>
    <property type="match status" value="1"/>
</dbReference>
<name>A0ABW1EHQ5_9BACT</name>
<evidence type="ECO:0000313" key="10">
    <source>
        <dbReference type="Proteomes" id="UP001596091"/>
    </source>
</evidence>
<evidence type="ECO:0000313" key="9">
    <source>
        <dbReference type="EMBL" id="MFC5863529.1"/>
    </source>
</evidence>
<dbReference type="CDD" id="cd06530">
    <property type="entry name" value="S26_SPase_I"/>
    <property type="match status" value="1"/>
</dbReference>
<keyword evidence="5 6" id="KW-0378">Hydrolase</keyword>
<keyword evidence="6" id="KW-0472">Membrane</keyword>
<accession>A0ABW1EHQ5</accession>
<comment type="subcellular location">
    <subcellularLocation>
        <location evidence="6">Membrane</location>
        <topology evidence="6">Single-pass type II membrane protein</topology>
    </subcellularLocation>
</comment>
<evidence type="ECO:0000256" key="7">
    <source>
        <dbReference type="SAM" id="MobiDB-lite"/>
    </source>
</evidence>
<comment type="caution">
    <text evidence="9">The sequence shown here is derived from an EMBL/GenBank/DDBJ whole genome shotgun (WGS) entry which is preliminary data.</text>
</comment>
<comment type="similarity">
    <text evidence="2 6">Belongs to the peptidase S26 family.</text>
</comment>
<proteinExistence type="inferred from homology"/>
<feature type="domain" description="Peptidase S26" evidence="8">
    <location>
        <begin position="30"/>
        <end position="237"/>
    </location>
</feature>
<dbReference type="PANTHER" id="PTHR43390:SF1">
    <property type="entry name" value="CHLOROPLAST PROCESSING PEPTIDASE"/>
    <property type="match status" value="1"/>
</dbReference>
<evidence type="ECO:0000256" key="2">
    <source>
        <dbReference type="ARBA" id="ARBA00009370"/>
    </source>
</evidence>
<keyword evidence="6" id="KW-0812">Transmembrane</keyword>
<dbReference type="InterPro" id="IPR000223">
    <property type="entry name" value="Pept_S26A_signal_pept_1"/>
</dbReference>
<keyword evidence="10" id="KW-1185">Reference proteome</keyword>
<evidence type="ECO:0000256" key="1">
    <source>
        <dbReference type="ARBA" id="ARBA00000677"/>
    </source>
</evidence>
<dbReference type="PROSITE" id="PS00760">
    <property type="entry name" value="SPASE_I_2"/>
    <property type="match status" value="1"/>
</dbReference>
<keyword evidence="6" id="KW-1133">Transmembrane helix</keyword>
<dbReference type="RefSeq" id="WP_263340312.1">
    <property type="nucleotide sequence ID" value="NZ_JAGSYH010000005.1"/>
</dbReference>
<dbReference type="GO" id="GO:0009003">
    <property type="term" value="F:signal peptidase activity"/>
    <property type="evidence" value="ECO:0007669"/>
    <property type="project" value="UniProtKB-EC"/>
</dbReference>